<organism evidence="8 9">
    <name type="scientific">Cystoisospora suis</name>
    <dbReference type="NCBI Taxonomy" id="483139"/>
    <lineage>
        <taxon>Eukaryota</taxon>
        <taxon>Sar</taxon>
        <taxon>Alveolata</taxon>
        <taxon>Apicomplexa</taxon>
        <taxon>Conoidasida</taxon>
        <taxon>Coccidia</taxon>
        <taxon>Eucoccidiorida</taxon>
        <taxon>Eimeriorina</taxon>
        <taxon>Sarcocystidae</taxon>
        <taxon>Cystoisospora</taxon>
    </lineage>
</organism>
<dbReference type="AlphaFoldDB" id="A0A2C6KTV5"/>
<dbReference type="GeneID" id="94429207"/>
<evidence type="ECO:0000256" key="5">
    <source>
        <dbReference type="PROSITE-ProRule" id="PRU00176"/>
    </source>
</evidence>
<dbReference type="EMBL" id="MIGC01002831">
    <property type="protein sequence ID" value="PHJ20339.1"/>
    <property type="molecule type" value="Genomic_DNA"/>
</dbReference>
<feature type="compositionally biased region" description="Polar residues" evidence="6">
    <location>
        <begin position="104"/>
        <end position="121"/>
    </location>
</feature>
<dbReference type="PROSITE" id="PS50102">
    <property type="entry name" value="RRM"/>
    <property type="match status" value="1"/>
</dbReference>
<comment type="subcellular location">
    <subcellularLocation>
        <location evidence="1">Nucleus</location>
    </subcellularLocation>
</comment>
<feature type="compositionally biased region" description="Basic residues" evidence="6">
    <location>
        <begin position="260"/>
        <end position="269"/>
    </location>
</feature>
<dbReference type="GO" id="GO:0005634">
    <property type="term" value="C:nucleus"/>
    <property type="evidence" value="ECO:0007669"/>
    <property type="project" value="UniProtKB-SubCell"/>
</dbReference>
<feature type="compositionally biased region" description="Basic and acidic residues" evidence="6">
    <location>
        <begin position="321"/>
        <end position="333"/>
    </location>
</feature>
<feature type="compositionally biased region" description="Low complexity" evidence="6">
    <location>
        <begin position="241"/>
        <end position="251"/>
    </location>
</feature>
<feature type="compositionally biased region" description="Basic and acidic residues" evidence="6">
    <location>
        <begin position="165"/>
        <end position="186"/>
    </location>
</feature>
<evidence type="ECO:0000256" key="6">
    <source>
        <dbReference type="SAM" id="MobiDB-lite"/>
    </source>
</evidence>
<feature type="region of interest" description="Disordered" evidence="6">
    <location>
        <begin position="364"/>
        <end position="387"/>
    </location>
</feature>
<feature type="region of interest" description="Disordered" evidence="6">
    <location>
        <begin position="609"/>
        <end position="638"/>
    </location>
</feature>
<feature type="compositionally biased region" description="Basic and acidic residues" evidence="6">
    <location>
        <begin position="90"/>
        <end position="100"/>
    </location>
</feature>
<dbReference type="Gene3D" id="3.30.70.330">
    <property type="match status" value="2"/>
</dbReference>
<dbReference type="InterPro" id="IPR051945">
    <property type="entry name" value="RRM_MRD1_RNA_proc_ribogen"/>
</dbReference>
<keyword evidence="9" id="KW-1185">Reference proteome</keyword>
<feature type="compositionally biased region" description="Gly residues" evidence="6">
    <location>
        <begin position="365"/>
        <end position="374"/>
    </location>
</feature>
<dbReference type="SUPFAM" id="SSF54928">
    <property type="entry name" value="RNA-binding domain, RBD"/>
    <property type="match status" value="1"/>
</dbReference>
<dbReference type="GO" id="GO:0003729">
    <property type="term" value="F:mRNA binding"/>
    <property type="evidence" value="ECO:0007669"/>
    <property type="project" value="TreeGrafter"/>
</dbReference>
<feature type="region of interest" description="Disordered" evidence="6">
    <location>
        <begin position="712"/>
        <end position="747"/>
    </location>
</feature>
<evidence type="ECO:0000256" key="3">
    <source>
        <dbReference type="ARBA" id="ARBA00022884"/>
    </source>
</evidence>
<dbReference type="CDD" id="cd00590">
    <property type="entry name" value="RRM_SF"/>
    <property type="match status" value="1"/>
</dbReference>
<feature type="domain" description="RRM" evidence="7">
    <location>
        <begin position="333"/>
        <end position="432"/>
    </location>
</feature>
<feature type="compositionally biased region" description="Basic and acidic residues" evidence="6">
    <location>
        <begin position="725"/>
        <end position="736"/>
    </location>
</feature>
<feature type="compositionally biased region" description="Polar residues" evidence="6">
    <location>
        <begin position="1"/>
        <end position="18"/>
    </location>
</feature>
<dbReference type="OrthoDB" id="331851at2759"/>
<sequence>MAPRSFSQSGNKDYSSSPKHVGRKNVEALNPSKFKDSREHGTGTKGDLTKNKSLSSSPRFPPHLNGSGVHTPHPSRSQDIKSMKINFGNDGHHRNEDSPRPRQYPSSHMSNPDASLATYSNHIHHQKGKKRKRFTRDGEEDEGEDARDRGCFKQRKENKARKHGHHEDDEPSTHESNKTLKTDASHRIFSHTSSSSHHKGKKMDAKKNKVEARDSDRISLKRKEERDTKDRQEEKAAAVRSSSSSPCSDSSTGKDDGGHKQNRKKHFQKPRGDPLSVMNSSSSSSFSTSPLRSPSVSSPSGKGSLSSSSHPSQKSPFYRAPKTEEDRMEERKRSVFVTQLPVDAETEEIQRLFSRFGDIATIKVVGGGGGGEQGQGPSSSSLAGRSQRRSAFVIFKEEGSASRALVAAGRHEDDVEGSVRKKQPLKKNVSLKNEGVKNLSHGGTGLSVFAAQALGVDPSPQEENEDDEDEEDQEKFSPGWQRSDLQLRGQPLIVREVLAREEAQELAKKAAGIMKKDRSTRRNLHLAYEGMMSPHSEAFTLLPPPEQRRRLQAWREKKEKLKNPNYSVNATRLSVRNLPTAVVANDLRQKMSHFLLRSEAFAELQNRRLTSERKRNGSLTPDSQTVPPKTFHDLPSKRQRRLAEQAILKVRIVRDKERLAASTLDQSQAGPKRSLGFAFVDCADEEIAKLLLVFLGGCSSTDFLPQHLFKTGDEEATESQQTSGENRDKSSREERAPRKKEKPSMQTPAWRKLMVEYAVEDARKVKIKVCQVKGRELGFFLWKRVSYIGVERNPFDYFPRGVLSLKRINSCCMSPLSQEERRRAYVQMLEAHRQQVAKEEGIEEGRRQRERRRQKRLEALGLSGQQDGGSITEGESQEKPNMASSGGLSSHEGKHHKEMRSGRGSEVAAVASRKDKKKAERKKGRHQDADDEEGDDQEVLVFDEAGEEKGSDGRKQFSKKAMSGSFGSRRERKQRRSEEDKGDLEEEGLRKRVRSLLAGQA</sequence>
<evidence type="ECO:0000313" key="8">
    <source>
        <dbReference type="EMBL" id="PHJ20339.1"/>
    </source>
</evidence>
<keyword evidence="2" id="KW-0677">Repeat</keyword>
<keyword evidence="3 5" id="KW-0694">RNA-binding</keyword>
<feature type="region of interest" description="Disordered" evidence="6">
    <location>
        <begin position="1"/>
        <end position="333"/>
    </location>
</feature>
<reference evidence="8 9" key="1">
    <citation type="journal article" date="2017" name="Int. J. Parasitol.">
        <title>The genome of the protozoan parasite Cystoisospora suis and a reverse vaccinology approach to identify vaccine candidates.</title>
        <authorList>
            <person name="Palmieri N."/>
            <person name="Shrestha A."/>
            <person name="Ruttkowski B."/>
            <person name="Beck T."/>
            <person name="Vogl C."/>
            <person name="Tomley F."/>
            <person name="Blake D.P."/>
            <person name="Joachim A."/>
        </authorList>
    </citation>
    <scope>NUCLEOTIDE SEQUENCE [LARGE SCALE GENOMIC DNA]</scope>
    <source>
        <strain evidence="8 9">Wien I</strain>
    </source>
</reference>
<feature type="compositionally biased region" description="Basic and acidic residues" evidence="6">
    <location>
        <begin position="202"/>
        <end position="237"/>
    </location>
</feature>
<keyword evidence="4" id="KW-0539">Nucleus</keyword>
<gene>
    <name evidence="8" type="ORF">CSUI_005828</name>
</gene>
<evidence type="ECO:0000256" key="2">
    <source>
        <dbReference type="ARBA" id="ARBA00022737"/>
    </source>
</evidence>
<feature type="compositionally biased region" description="Basic residues" evidence="6">
    <location>
        <begin position="122"/>
        <end position="134"/>
    </location>
</feature>
<feature type="compositionally biased region" description="Basic and acidic residues" evidence="6">
    <location>
        <begin position="146"/>
        <end position="157"/>
    </location>
</feature>
<name>A0A2C6KTV5_9APIC</name>
<evidence type="ECO:0000256" key="4">
    <source>
        <dbReference type="ARBA" id="ARBA00023242"/>
    </source>
</evidence>
<evidence type="ECO:0000313" key="9">
    <source>
        <dbReference type="Proteomes" id="UP000221165"/>
    </source>
</evidence>
<feature type="compositionally biased region" description="Basic residues" evidence="6">
    <location>
        <begin position="914"/>
        <end position="925"/>
    </location>
</feature>
<feature type="compositionally biased region" description="Basic and acidic residues" evidence="6">
    <location>
        <begin position="33"/>
        <end position="50"/>
    </location>
</feature>
<feature type="compositionally biased region" description="Low complexity" evidence="6">
    <location>
        <begin position="276"/>
        <end position="316"/>
    </location>
</feature>
<protein>
    <submittedName>
        <fullName evidence="8">Rna recognition motif-containing protein</fullName>
    </submittedName>
</protein>
<dbReference type="PANTHER" id="PTHR48039:SF5">
    <property type="entry name" value="RNA-BINDING PROTEIN 28"/>
    <property type="match status" value="1"/>
</dbReference>
<feature type="region of interest" description="Disordered" evidence="6">
    <location>
        <begin position="407"/>
        <end position="438"/>
    </location>
</feature>
<comment type="caution">
    <text evidence="8">The sequence shown here is derived from an EMBL/GenBank/DDBJ whole genome shotgun (WGS) entry which is preliminary data.</text>
</comment>
<feature type="compositionally biased region" description="Basic and acidic residues" evidence="6">
    <location>
        <begin position="409"/>
        <end position="419"/>
    </location>
</feature>
<accession>A0A2C6KTV5</accession>
<dbReference type="RefSeq" id="XP_067922028.1">
    <property type="nucleotide sequence ID" value="XM_068065996.1"/>
</dbReference>
<dbReference type="VEuPathDB" id="ToxoDB:CSUI_005828"/>
<dbReference type="InterPro" id="IPR012677">
    <property type="entry name" value="Nucleotide-bd_a/b_plait_sf"/>
</dbReference>
<proteinExistence type="predicted"/>
<dbReference type="InterPro" id="IPR000504">
    <property type="entry name" value="RRM_dom"/>
</dbReference>
<feature type="compositionally biased region" description="Polar residues" evidence="6">
    <location>
        <begin position="617"/>
        <end position="627"/>
    </location>
</feature>
<evidence type="ECO:0000259" key="7">
    <source>
        <dbReference type="PROSITE" id="PS50102"/>
    </source>
</evidence>
<dbReference type="PANTHER" id="PTHR48039">
    <property type="entry name" value="RNA-BINDING MOTIF PROTEIN 14B"/>
    <property type="match status" value="1"/>
</dbReference>
<feature type="compositionally biased region" description="Acidic residues" evidence="6">
    <location>
        <begin position="460"/>
        <end position="473"/>
    </location>
</feature>
<evidence type="ECO:0000256" key="1">
    <source>
        <dbReference type="ARBA" id="ARBA00004123"/>
    </source>
</evidence>
<dbReference type="InterPro" id="IPR035979">
    <property type="entry name" value="RBD_domain_sf"/>
</dbReference>
<feature type="region of interest" description="Disordered" evidence="6">
    <location>
        <begin position="457"/>
        <end position="482"/>
    </location>
</feature>
<feature type="compositionally biased region" description="Acidic residues" evidence="6">
    <location>
        <begin position="929"/>
        <end position="938"/>
    </location>
</feature>
<dbReference type="Proteomes" id="UP000221165">
    <property type="component" value="Unassembled WGS sequence"/>
</dbReference>
<feature type="region of interest" description="Disordered" evidence="6">
    <location>
        <begin position="858"/>
        <end position="1001"/>
    </location>
</feature>